<protein>
    <submittedName>
        <fullName evidence="2">Uncharacterized protein</fullName>
    </submittedName>
</protein>
<sequence length="123" mass="13053">MESLGPEAEPSSKCRNVEMNLMSTPVALLTPQSDVLPASLSELKPAELDKDHMDSLGHEAGTSSAGRNVVLTPMTGSSSPVNARQSDMLPISHSVRGKPLSSAQGSYGFFGTGSRDFQYRPKC</sequence>
<evidence type="ECO:0000256" key="1">
    <source>
        <dbReference type="SAM" id="MobiDB-lite"/>
    </source>
</evidence>
<dbReference type="InParanoid" id="A0A2P5FC68"/>
<dbReference type="OrthoDB" id="10429901at2759"/>
<evidence type="ECO:0000313" key="2">
    <source>
        <dbReference type="EMBL" id="PON95372.1"/>
    </source>
</evidence>
<comment type="caution">
    <text evidence="2">The sequence shown here is derived from an EMBL/GenBank/DDBJ whole genome shotgun (WGS) entry which is preliminary data.</text>
</comment>
<reference evidence="3" key="1">
    <citation type="submission" date="2016-06" db="EMBL/GenBank/DDBJ databases">
        <title>Parallel loss of symbiosis genes in relatives of nitrogen-fixing non-legume Parasponia.</title>
        <authorList>
            <person name="Van Velzen R."/>
            <person name="Holmer R."/>
            <person name="Bu F."/>
            <person name="Rutten L."/>
            <person name="Van Zeijl A."/>
            <person name="Liu W."/>
            <person name="Santuari L."/>
            <person name="Cao Q."/>
            <person name="Sharma T."/>
            <person name="Shen D."/>
            <person name="Roswanjaya Y."/>
            <person name="Wardhani T."/>
            <person name="Kalhor M.S."/>
            <person name="Jansen J."/>
            <person name="Van den Hoogen J."/>
            <person name="Gungor B."/>
            <person name="Hartog M."/>
            <person name="Hontelez J."/>
            <person name="Verver J."/>
            <person name="Yang W.-C."/>
            <person name="Schijlen E."/>
            <person name="Repin R."/>
            <person name="Schilthuizen M."/>
            <person name="Schranz E."/>
            <person name="Heidstra R."/>
            <person name="Miyata K."/>
            <person name="Fedorova E."/>
            <person name="Kohlen W."/>
            <person name="Bisseling T."/>
            <person name="Smit S."/>
            <person name="Geurts R."/>
        </authorList>
    </citation>
    <scope>NUCLEOTIDE SEQUENCE [LARGE SCALE GENOMIC DNA]</scope>
    <source>
        <strain evidence="3">cv. RG33-2</strain>
    </source>
</reference>
<feature type="compositionally biased region" description="Polar residues" evidence="1">
    <location>
        <begin position="74"/>
        <end position="85"/>
    </location>
</feature>
<keyword evidence="3" id="KW-1185">Reference proteome</keyword>
<accession>A0A2P5FC68</accession>
<gene>
    <name evidence="2" type="ORF">TorRG33x02_088940</name>
</gene>
<dbReference type="Proteomes" id="UP000237000">
    <property type="component" value="Unassembled WGS sequence"/>
</dbReference>
<organism evidence="2 3">
    <name type="scientific">Trema orientale</name>
    <name type="common">Charcoal tree</name>
    <name type="synonym">Celtis orientalis</name>
    <dbReference type="NCBI Taxonomy" id="63057"/>
    <lineage>
        <taxon>Eukaryota</taxon>
        <taxon>Viridiplantae</taxon>
        <taxon>Streptophyta</taxon>
        <taxon>Embryophyta</taxon>
        <taxon>Tracheophyta</taxon>
        <taxon>Spermatophyta</taxon>
        <taxon>Magnoliopsida</taxon>
        <taxon>eudicotyledons</taxon>
        <taxon>Gunneridae</taxon>
        <taxon>Pentapetalae</taxon>
        <taxon>rosids</taxon>
        <taxon>fabids</taxon>
        <taxon>Rosales</taxon>
        <taxon>Cannabaceae</taxon>
        <taxon>Trema</taxon>
    </lineage>
</organism>
<proteinExistence type="predicted"/>
<dbReference type="AlphaFoldDB" id="A0A2P5FC68"/>
<name>A0A2P5FC68_TREOI</name>
<evidence type="ECO:0000313" key="3">
    <source>
        <dbReference type="Proteomes" id="UP000237000"/>
    </source>
</evidence>
<feature type="region of interest" description="Disordered" evidence="1">
    <location>
        <begin position="52"/>
        <end position="85"/>
    </location>
</feature>
<dbReference type="EMBL" id="JXTC01000045">
    <property type="protein sequence ID" value="PON95372.1"/>
    <property type="molecule type" value="Genomic_DNA"/>
</dbReference>